<reference evidence="7 8" key="1">
    <citation type="journal article" date="2024" name="Plant Biotechnol. J.">
        <title>Dendrobium thyrsiflorum genome and its molecular insights into genes involved in important horticultural traits.</title>
        <authorList>
            <person name="Chen B."/>
            <person name="Wang J.Y."/>
            <person name="Zheng P.J."/>
            <person name="Li K.L."/>
            <person name="Liang Y.M."/>
            <person name="Chen X.F."/>
            <person name="Zhang C."/>
            <person name="Zhao X."/>
            <person name="He X."/>
            <person name="Zhang G.Q."/>
            <person name="Liu Z.J."/>
            <person name="Xu Q."/>
        </authorList>
    </citation>
    <scope>NUCLEOTIDE SEQUENCE [LARGE SCALE GENOMIC DNA]</scope>
    <source>
        <strain evidence="7">GZMU011</strain>
    </source>
</reference>
<dbReference type="AlphaFoldDB" id="A0ABD0UI03"/>
<dbReference type="SUPFAM" id="SSF52833">
    <property type="entry name" value="Thioredoxin-like"/>
    <property type="match status" value="1"/>
</dbReference>
<dbReference type="Pfam" id="PF00085">
    <property type="entry name" value="Thioredoxin"/>
    <property type="match status" value="1"/>
</dbReference>
<evidence type="ECO:0000256" key="3">
    <source>
        <dbReference type="ARBA" id="ARBA00022833"/>
    </source>
</evidence>
<keyword evidence="8" id="KW-1185">Reference proteome</keyword>
<accession>A0ABD0UI03</accession>
<keyword evidence="1" id="KW-0479">Metal-binding</keyword>
<sequence>MTTSSSLSRSPTNSIPSQTHLEVLKHCRSQRFHIFWPSRFLSHEALFPVVKLLKPGRGCLLLRAVESSSTNVGWTSSLGNDDEEEDGLCPVDCVKEFKTEEEFSRILEKAKGTNSLVVVDFYRTSCGSCKYIEQGFVKLCKGSGDDQGSVVFLKHNVLDEYDEQSEVAERLRIKVTFLAPIILKNMVRGKEKSNSSLRRDPSWEYSVQVDIGGAEKTYVYLKCNFCDKIVKGGVTRMKEHLSGSHKNVAPCANVPDKVKEEISAYMKKSTTTKHLQHEQFDDRVEHGSYYESESGKGSSSTIHSRGARGLMDQYMVNPGDDRGETQMMPGAGTREGQRQTVPLFQFYKGGVLLEAFATRDKERIIGVIRKYTSVD</sequence>
<evidence type="ECO:0000313" key="7">
    <source>
        <dbReference type="EMBL" id="KAL0912378.1"/>
    </source>
</evidence>
<evidence type="ECO:0000256" key="1">
    <source>
        <dbReference type="ARBA" id="ARBA00022723"/>
    </source>
</evidence>
<comment type="caution">
    <text evidence="7">The sequence shown here is derived from an EMBL/GenBank/DDBJ whole genome shotgun (WGS) entry which is preliminary data.</text>
</comment>
<dbReference type="InterPro" id="IPR044176">
    <property type="entry name" value="TRL4_chloroplastic"/>
</dbReference>
<protein>
    <recommendedName>
        <fullName evidence="6">BED-type domain-containing protein</fullName>
    </recommendedName>
</protein>
<evidence type="ECO:0000259" key="6">
    <source>
        <dbReference type="PROSITE" id="PS50808"/>
    </source>
</evidence>
<dbReference type="PANTHER" id="PTHR47912">
    <property type="entry name" value="THIOREDOXIN-LIKE 4, CHLOROPLASTIC"/>
    <property type="match status" value="1"/>
</dbReference>
<keyword evidence="3" id="KW-0862">Zinc</keyword>
<gene>
    <name evidence="7" type="ORF">M5K25_018344</name>
</gene>
<evidence type="ECO:0000313" key="8">
    <source>
        <dbReference type="Proteomes" id="UP001552299"/>
    </source>
</evidence>
<dbReference type="PANTHER" id="PTHR47912:SF1">
    <property type="entry name" value="THIOREDOXIN-LIKE 4, CHLOROPLASTIC"/>
    <property type="match status" value="1"/>
</dbReference>
<dbReference type="InterPro" id="IPR013766">
    <property type="entry name" value="Thioredoxin_domain"/>
</dbReference>
<dbReference type="GO" id="GO:0008270">
    <property type="term" value="F:zinc ion binding"/>
    <property type="evidence" value="ECO:0007669"/>
    <property type="project" value="UniProtKB-KW"/>
</dbReference>
<dbReference type="InterPro" id="IPR036249">
    <property type="entry name" value="Thioredoxin-like_sf"/>
</dbReference>
<organism evidence="7 8">
    <name type="scientific">Dendrobium thyrsiflorum</name>
    <name type="common">Pinecone-like raceme dendrobium</name>
    <name type="synonym">Orchid</name>
    <dbReference type="NCBI Taxonomy" id="117978"/>
    <lineage>
        <taxon>Eukaryota</taxon>
        <taxon>Viridiplantae</taxon>
        <taxon>Streptophyta</taxon>
        <taxon>Embryophyta</taxon>
        <taxon>Tracheophyta</taxon>
        <taxon>Spermatophyta</taxon>
        <taxon>Magnoliopsida</taxon>
        <taxon>Liliopsida</taxon>
        <taxon>Asparagales</taxon>
        <taxon>Orchidaceae</taxon>
        <taxon>Epidendroideae</taxon>
        <taxon>Malaxideae</taxon>
        <taxon>Dendrobiinae</taxon>
        <taxon>Dendrobium</taxon>
    </lineage>
</organism>
<name>A0ABD0UI03_DENTH</name>
<keyword evidence="2 4" id="KW-0863">Zinc-finger</keyword>
<dbReference type="PROSITE" id="PS50808">
    <property type="entry name" value="ZF_BED"/>
    <property type="match status" value="1"/>
</dbReference>
<dbReference type="CDD" id="cd02947">
    <property type="entry name" value="TRX_family"/>
    <property type="match status" value="1"/>
</dbReference>
<proteinExistence type="predicted"/>
<dbReference type="Gene3D" id="3.40.30.10">
    <property type="entry name" value="Glutaredoxin"/>
    <property type="match status" value="1"/>
</dbReference>
<dbReference type="EMBL" id="JANQDX010000014">
    <property type="protein sequence ID" value="KAL0912378.1"/>
    <property type="molecule type" value="Genomic_DNA"/>
</dbReference>
<evidence type="ECO:0000256" key="5">
    <source>
        <dbReference type="SAM" id="MobiDB-lite"/>
    </source>
</evidence>
<evidence type="ECO:0000256" key="2">
    <source>
        <dbReference type="ARBA" id="ARBA00022771"/>
    </source>
</evidence>
<dbReference type="Proteomes" id="UP001552299">
    <property type="component" value="Unassembled WGS sequence"/>
</dbReference>
<dbReference type="InterPro" id="IPR003656">
    <property type="entry name" value="Znf_BED"/>
</dbReference>
<feature type="region of interest" description="Disordered" evidence="5">
    <location>
        <begin position="287"/>
        <end position="308"/>
    </location>
</feature>
<feature type="compositionally biased region" description="Low complexity" evidence="5">
    <location>
        <begin position="289"/>
        <end position="300"/>
    </location>
</feature>
<feature type="domain" description="BED-type" evidence="6">
    <location>
        <begin position="197"/>
        <end position="258"/>
    </location>
</feature>
<evidence type="ECO:0000256" key="4">
    <source>
        <dbReference type="PROSITE-ProRule" id="PRU00027"/>
    </source>
</evidence>